<dbReference type="Proteomes" id="UP001652621">
    <property type="component" value="Unplaced"/>
</dbReference>
<evidence type="ECO:0000256" key="1">
    <source>
        <dbReference type="SAM" id="MobiDB-lite"/>
    </source>
</evidence>
<feature type="region of interest" description="Disordered" evidence="1">
    <location>
        <begin position="36"/>
        <end position="61"/>
    </location>
</feature>
<gene>
    <name evidence="4" type="primary">LOC101894288</name>
</gene>
<accession>A0ABM3UMZ2</accession>
<proteinExistence type="predicted"/>
<name>A0ABM3UMZ2_MUSDO</name>
<evidence type="ECO:0000313" key="3">
    <source>
        <dbReference type="Proteomes" id="UP001652621"/>
    </source>
</evidence>
<dbReference type="GeneID" id="101894288"/>
<protein>
    <submittedName>
        <fullName evidence="4">Uncharacterized protein LOC101894288 isoform X1</fullName>
    </submittedName>
</protein>
<keyword evidence="2" id="KW-0732">Signal</keyword>
<evidence type="ECO:0000256" key="2">
    <source>
        <dbReference type="SAM" id="SignalP"/>
    </source>
</evidence>
<feature type="compositionally biased region" description="Polar residues" evidence="1">
    <location>
        <begin position="51"/>
        <end position="61"/>
    </location>
</feature>
<feature type="chain" id="PRO_5047121261" evidence="2">
    <location>
        <begin position="21"/>
        <end position="323"/>
    </location>
</feature>
<sequence length="323" mass="36676">MRFQVHLIFLVHFLLNVGISIPLPVKDLKDYDTVTGASEKNSTDKIDGPPSTETADTLPSSTVQHTIKFETTLKPRGIRITVEEEHEEHPATSQDALTTAEQNYFSTYYHHPSLPPLGHSRPYYQATEEPFFRTYLNQQHQKHFLTKVRPQAFTHYDSSILGSGDFGILRGGTFYSDEDLGYHQESTGDFYYSDASSNSHSGPATEGFIQKYTYPEEQFAQFRDFADLNAPSEADFSQYVVVYAPKNSSSPKTESRHGPNNIFEQLQQIDEEKAAEERKLKKNTSSTLSSKKMKLVKTKIVKKKWLPKVPKVINEEDPLLALS</sequence>
<reference evidence="4" key="1">
    <citation type="submission" date="2025-08" db="UniProtKB">
        <authorList>
            <consortium name="RefSeq"/>
        </authorList>
    </citation>
    <scope>IDENTIFICATION</scope>
    <source>
        <strain evidence="4">Aabys</strain>
        <tissue evidence="4">Whole body</tissue>
    </source>
</reference>
<dbReference type="RefSeq" id="XP_058974908.1">
    <property type="nucleotide sequence ID" value="XM_059118925.1"/>
</dbReference>
<organism evidence="3 4">
    <name type="scientific">Musca domestica</name>
    <name type="common">House fly</name>
    <dbReference type="NCBI Taxonomy" id="7370"/>
    <lineage>
        <taxon>Eukaryota</taxon>
        <taxon>Metazoa</taxon>
        <taxon>Ecdysozoa</taxon>
        <taxon>Arthropoda</taxon>
        <taxon>Hexapoda</taxon>
        <taxon>Insecta</taxon>
        <taxon>Pterygota</taxon>
        <taxon>Neoptera</taxon>
        <taxon>Endopterygota</taxon>
        <taxon>Diptera</taxon>
        <taxon>Brachycera</taxon>
        <taxon>Muscomorpha</taxon>
        <taxon>Muscoidea</taxon>
        <taxon>Muscidae</taxon>
        <taxon>Musca</taxon>
    </lineage>
</organism>
<feature type="signal peptide" evidence="2">
    <location>
        <begin position="1"/>
        <end position="20"/>
    </location>
</feature>
<evidence type="ECO:0000313" key="4">
    <source>
        <dbReference type="RefSeq" id="XP_058974908.1"/>
    </source>
</evidence>
<keyword evidence="3" id="KW-1185">Reference proteome</keyword>